<dbReference type="AlphaFoldDB" id="A0A9Q3EE88"/>
<evidence type="ECO:0000313" key="1">
    <source>
        <dbReference type="EMBL" id="MBW0519704.1"/>
    </source>
</evidence>
<dbReference type="CDD" id="cd09272">
    <property type="entry name" value="RNase_HI_RT_Ty1"/>
    <property type="match status" value="1"/>
</dbReference>
<gene>
    <name evidence="1" type="ORF">O181_059419</name>
</gene>
<comment type="caution">
    <text evidence="1">The sequence shown here is derived from an EMBL/GenBank/DDBJ whole genome shotgun (WGS) entry which is preliminary data.</text>
</comment>
<dbReference type="PANTHER" id="PTHR11439:SF440">
    <property type="entry name" value="INTEGRASE CATALYTIC DOMAIN-CONTAINING PROTEIN"/>
    <property type="match status" value="1"/>
</dbReference>
<sequence>MINQWKVLKHLRRYIKCTSTLGLLYTSSEATESVLRGWADADYKNFKRDRKSISGTIVTVFGNPVSWMSKKQSIVSQSTTEAEFVSMNVCSKEMRWIANLLVMDIGIKMSQPIPHNDNSGAITISKQANLNPNTKYIEVQYQYLRYLVTKKFLIVVQVSTNDMMADILTKPPTINKLNEFKSSINFTDQEGVLK</sequence>
<organism evidence="1 2">
    <name type="scientific">Austropuccinia psidii MF-1</name>
    <dbReference type="NCBI Taxonomy" id="1389203"/>
    <lineage>
        <taxon>Eukaryota</taxon>
        <taxon>Fungi</taxon>
        <taxon>Dikarya</taxon>
        <taxon>Basidiomycota</taxon>
        <taxon>Pucciniomycotina</taxon>
        <taxon>Pucciniomycetes</taxon>
        <taxon>Pucciniales</taxon>
        <taxon>Sphaerophragmiaceae</taxon>
        <taxon>Austropuccinia</taxon>
    </lineage>
</organism>
<protein>
    <recommendedName>
        <fullName evidence="3">Mitochondrial protein</fullName>
    </recommendedName>
</protein>
<keyword evidence="2" id="KW-1185">Reference proteome</keyword>
<name>A0A9Q3EE88_9BASI</name>
<dbReference type="Proteomes" id="UP000765509">
    <property type="component" value="Unassembled WGS sequence"/>
</dbReference>
<dbReference type="OrthoDB" id="1935999at2759"/>
<evidence type="ECO:0008006" key="3">
    <source>
        <dbReference type="Google" id="ProtNLM"/>
    </source>
</evidence>
<accession>A0A9Q3EE88</accession>
<reference evidence="1" key="1">
    <citation type="submission" date="2021-03" db="EMBL/GenBank/DDBJ databases">
        <title>Draft genome sequence of rust myrtle Austropuccinia psidii MF-1, a brazilian biotype.</title>
        <authorList>
            <person name="Quecine M.C."/>
            <person name="Pachon D.M.R."/>
            <person name="Bonatelli M.L."/>
            <person name="Correr F.H."/>
            <person name="Franceschini L.M."/>
            <person name="Leite T.F."/>
            <person name="Margarido G.R.A."/>
            <person name="Almeida C.A."/>
            <person name="Ferrarezi J.A."/>
            <person name="Labate C.A."/>
        </authorList>
    </citation>
    <scope>NUCLEOTIDE SEQUENCE</scope>
    <source>
        <strain evidence="1">MF-1</strain>
    </source>
</reference>
<dbReference type="EMBL" id="AVOT02027591">
    <property type="protein sequence ID" value="MBW0519704.1"/>
    <property type="molecule type" value="Genomic_DNA"/>
</dbReference>
<proteinExistence type="predicted"/>
<dbReference type="PANTHER" id="PTHR11439">
    <property type="entry name" value="GAG-POL-RELATED RETROTRANSPOSON"/>
    <property type="match status" value="1"/>
</dbReference>
<evidence type="ECO:0000313" key="2">
    <source>
        <dbReference type="Proteomes" id="UP000765509"/>
    </source>
</evidence>